<proteinExistence type="predicted"/>
<dbReference type="RefSeq" id="XP_001452413.1">
    <property type="nucleotide sequence ID" value="XM_001452376.2"/>
</dbReference>
<name>A0DPP9_PARTE</name>
<accession>A0DPP9</accession>
<dbReference type="EMBL" id="CT868529">
    <property type="protein sequence ID" value="CAK85016.1"/>
    <property type="molecule type" value="Genomic_DNA"/>
</dbReference>
<evidence type="ECO:0000313" key="2">
    <source>
        <dbReference type="Proteomes" id="UP000000600"/>
    </source>
</evidence>
<keyword evidence="2" id="KW-1185">Reference proteome</keyword>
<dbReference type="GeneID" id="5038198"/>
<organism evidence="1 2">
    <name type="scientific">Paramecium tetraurelia</name>
    <dbReference type="NCBI Taxonomy" id="5888"/>
    <lineage>
        <taxon>Eukaryota</taxon>
        <taxon>Sar</taxon>
        <taxon>Alveolata</taxon>
        <taxon>Ciliophora</taxon>
        <taxon>Intramacronucleata</taxon>
        <taxon>Oligohymenophorea</taxon>
        <taxon>Peniculida</taxon>
        <taxon>Parameciidae</taxon>
        <taxon>Paramecium</taxon>
    </lineage>
</organism>
<gene>
    <name evidence="1" type="ORF">GSPATT00019198001</name>
</gene>
<dbReference type="Proteomes" id="UP000000600">
    <property type="component" value="Unassembled WGS sequence"/>
</dbReference>
<reference evidence="1 2" key="1">
    <citation type="journal article" date="2006" name="Nature">
        <title>Global trends of whole-genome duplications revealed by the ciliate Paramecium tetraurelia.</title>
        <authorList>
            <consortium name="Genoscope"/>
            <person name="Aury J.-M."/>
            <person name="Jaillon O."/>
            <person name="Duret L."/>
            <person name="Noel B."/>
            <person name="Jubin C."/>
            <person name="Porcel B.M."/>
            <person name="Segurens B."/>
            <person name="Daubin V."/>
            <person name="Anthouard V."/>
            <person name="Aiach N."/>
            <person name="Arnaiz O."/>
            <person name="Billaut A."/>
            <person name="Beisson J."/>
            <person name="Blanc I."/>
            <person name="Bouhouche K."/>
            <person name="Camara F."/>
            <person name="Duharcourt S."/>
            <person name="Guigo R."/>
            <person name="Gogendeau D."/>
            <person name="Katinka M."/>
            <person name="Keller A.-M."/>
            <person name="Kissmehl R."/>
            <person name="Klotz C."/>
            <person name="Koll F."/>
            <person name="Le Moue A."/>
            <person name="Lepere C."/>
            <person name="Malinsky S."/>
            <person name="Nowacki M."/>
            <person name="Nowak J.K."/>
            <person name="Plattner H."/>
            <person name="Poulain J."/>
            <person name="Ruiz F."/>
            <person name="Serrano V."/>
            <person name="Zagulski M."/>
            <person name="Dessen P."/>
            <person name="Betermier M."/>
            <person name="Weissenbach J."/>
            <person name="Scarpelli C."/>
            <person name="Schachter V."/>
            <person name="Sperling L."/>
            <person name="Meyer E."/>
            <person name="Cohen J."/>
            <person name="Wincker P."/>
        </authorList>
    </citation>
    <scope>NUCLEOTIDE SEQUENCE [LARGE SCALE GENOMIC DNA]</scope>
    <source>
        <strain evidence="1 2">Stock d4-2</strain>
    </source>
</reference>
<dbReference type="HOGENOM" id="CLU_1328597_0_0_1"/>
<evidence type="ECO:0000313" key="1">
    <source>
        <dbReference type="EMBL" id="CAK85016.1"/>
    </source>
</evidence>
<dbReference type="AlphaFoldDB" id="A0DPP9"/>
<protein>
    <submittedName>
        <fullName evidence="1">Uncharacterized protein</fullName>
    </submittedName>
</protein>
<dbReference type="KEGG" id="ptm:GSPATT00019198001"/>
<dbReference type="InParanoid" id="A0DPP9"/>
<sequence>METSQVYQEQKFGQRSPQKHQIEKQINQISFQEEEIQKLVEIIPKTQICYEKVVLTDSYAVILTFHSFTIKFGNFIRNLNFEETTQLMHLESIDIITKYICENLQLNQNENININIGQHQDQFQKFSIPSTPITVSLEDLGIIEIQYPRLQAYFQDSGQCENIYLTNTDVLHLIGNKFSTIQQYDQFWKIENLHQIILQFEDQRNRD</sequence>